<proteinExistence type="predicted"/>
<dbReference type="Proteomes" id="UP000235945">
    <property type="component" value="Unassembled WGS sequence"/>
</dbReference>
<keyword evidence="3" id="KW-1185">Reference proteome</keyword>
<reference evidence="3" key="1">
    <citation type="submission" date="2015-07" db="EMBL/GenBank/DDBJ databases">
        <authorList>
            <person name="Graham D.E."/>
            <person name="Giannone R.J."/>
            <person name="Gulvik C.A."/>
            <person name="Hettich R.L."/>
            <person name="Klingeman D.M."/>
            <person name="Mahan K.M."/>
            <person name="Parry R.J."/>
            <person name="Spain J.C."/>
        </authorList>
    </citation>
    <scope>NUCLEOTIDE SEQUENCE [LARGE SCALE GENOMIC DNA]</scope>
    <source>
        <strain evidence="3">ATCC 27428</strain>
    </source>
</reference>
<evidence type="ECO:0000313" key="2">
    <source>
        <dbReference type="EMBL" id="PNE31284.1"/>
    </source>
</evidence>
<dbReference type="Proteomes" id="UP000528608">
    <property type="component" value="Unassembled WGS sequence"/>
</dbReference>
<evidence type="ECO:0000313" key="1">
    <source>
        <dbReference type="EMBL" id="MBB5117079.1"/>
    </source>
</evidence>
<evidence type="ECO:0000313" key="3">
    <source>
        <dbReference type="Proteomes" id="UP000235945"/>
    </source>
</evidence>
<dbReference type="EMBL" id="LGUI01000009">
    <property type="protein sequence ID" value="PNE31284.1"/>
    <property type="molecule type" value="Genomic_DNA"/>
</dbReference>
<gene>
    <name evidence="2" type="ORF">AF335_24920</name>
    <name evidence="1" type="ORF">FHS36_000477</name>
</gene>
<reference evidence="2" key="2">
    <citation type="submission" date="2015-07" db="EMBL/GenBank/DDBJ databases">
        <authorList>
            <person name="Noorani M."/>
        </authorList>
    </citation>
    <scope>NUCLEOTIDE SEQUENCE [LARGE SCALE GENOMIC DNA]</scope>
    <source>
        <strain evidence="2">ATCC 27428</strain>
    </source>
</reference>
<dbReference type="AlphaFoldDB" id="A0A2N8NR89"/>
<comment type="caution">
    <text evidence="2">The sequence shown here is derived from an EMBL/GenBank/DDBJ whole genome shotgun (WGS) entry which is preliminary data.</text>
</comment>
<accession>A0A2N8NR89</accession>
<organism evidence="2 3">
    <name type="scientific">Streptomyces eurocidicus</name>
    <name type="common">Streptoverticillium eurocidicus</name>
    <dbReference type="NCBI Taxonomy" id="66423"/>
    <lineage>
        <taxon>Bacteria</taxon>
        <taxon>Bacillati</taxon>
        <taxon>Actinomycetota</taxon>
        <taxon>Actinomycetes</taxon>
        <taxon>Kitasatosporales</taxon>
        <taxon>Streptomycetaceae</taxon>
        <taxon>Streptomyces</taxon>
    </lineage>
</organism>
<name>A0A2N8NR89_STREU</name>
<reference evidence="1 4" key="3">
    <citation type="submission" date="2020-08" db="EMBL/GenBank/DDBJ databases">
        <title>Genomic Encyclopedia of Type Strains, Phase III (KMG-III): the genomes of soil and plant-associated and newly described type strains.</title>
        <authorList>
            <person name="Whitman W."/>
        </authorList>
    </citation>
    <scope>NUCLEOTIDE SEQUENCE [LARGE SCALE GENOMIC DNA]</scope>
    <source>
        <strain evidence="1 4">CECT 3259</strain>
    </source>
</reference>
<dbReference type="EMBL" id="JACHJF010000001">
    <property type="protein sequence ID" value="MBB5117079.1"/>
    <property type="molecule type" value="Genomic_DNA"/>
</dbReference>
<evidence type="ECO:0000313" key="4">
    <source>
        <dbReference type="Proteomes" id="UP000528608"/>
    </source>
</evidence>
<protein>
    <submittedName>
        <fullName evidence="2">Uncharacterized protein</fullName>
    </submittedName>
</protein>
<sequence>MAKTTTGVGRVTVFPLLHLWPDTYGVVAYATTGSFGDTAIVGYLPIPEVPDVYLMDAAARHAVGSSTTASIDWVLCTGWSARSVPKPGTLDLPEAAWALEIDGRGAPKDTLYGHNQLFTGRFSLDSPDLMDQARRVLDSRVPTRQAVPVG</sequence>